<reference evidence="2 3" key="1">
    <citation type="journal article" date="2024" name="bioRxiv">
        <title>A reference genome for Trichogramma kaykai: A tiny desert-dwelling parasitoid wasp with competing sex-ratio distorters.</title>
        <authorList>
            <person name="Culotta J."/>
            <person name="Lindsey A.R."/>
        </authorList>
    </citation>
    <scope>NUCLEOTIDE SEQUENCE [LARGE SCALE GENOMIC DNA]</scope>
    <source>
        <strain evidence="2 3">KSX58</strain>
    </source>
</reference>
<evidence type="ECO:0000313" key="2">
    <source>
        <dbReference type="EMBL" id="KAL3403094.1"/>
    </source>
</evidence>
<dbReference type="EMBL" id="JBJJXI010000032">
    <property type="protein sequence ID" value="KAL3403094.1"/>
    <property type="molecule type" value="Genomic_DNA"/>
</dbReference>
<dbReference type="InterPro" id="IPR040676">
    <property type="entry name" value="DUF5641"/>
</dbReference>
<dbReference type="AlphaFoldDB" id="A0ABD2XDV5"/>
<dbReference type="Proteomes" id="UP001627154">
    <property type="component" value="Unassembled WGS sequence"/>
</dbReference>
<protein>
    <recommendedName>
        <fullName evidence="1">DUF5641 domain-containing protein</fullName>
    </recommendedName>
</protein>
<name>A0ABD2XDV5_9HYME</name>
<evidence type="ECO:0000313" key="3">
    <source>
        <dbReference type="Proteomes" id="UP001627154"/>
    </source>
</evidence>
<comment type="caution">
    <text evidence="2">The sequence shown here is derived from an EMBL/GenBank/DDBJ whole genome shotgun (WGS) entry which is preliminary data.</text>
</comment>
<accession>A0ABD2XDV5</accession>
<sequence>MVGDALLTYEEFATLLTQIEAILNSRPLTELGDVVLIKDEVTPCARWPMARVSQLHPGRDGLVRVVTVTTAKGSYKRPVVKIVKLIDHEEC</sequence>
<dbReference type="PANTHER" id="PTHR47331:SF1">
    <property type="entry name" value="GAG-LIKE PROTEIN"/>
    <property type="match status" value="1"/>
</dbReference>
<feature type="domain" description="DUF5641" evidence="1">
    <location>
        <begin position="13"/>
        <end position="85"/>
    </location>
</feature>
<dbReference type="Pfam" id="PF18701">
    <property type="entry name" value="DUF5641"/>
    <property type="match status" value="1"/>
</dbReference>
<gene>
    <name evidence="2" type="ORF">TKK_004225</name>
</gene>
<keyword evidence="3" id="KW-1185">Reference proteome</keyword>
<dbReference type="PANTHER" id="PTHR47331">
    <property type="entry name" value="PHD-TYPE DOMAIN-CONTAINING PROTEIN"/>
    <property type="match status" value="1"/>
</dbReference>
<organism evidence="2 3">
    <name type="scientific">Trichogramma kaykai</name>
    <dbReference type="NCBI Taxonomy" id="54128"/>
    <lineage>
        <taxon>Eukaryota</taxon>
        <taxon>Metazoa</taxon>
        <taxon>Ecdysozoa</taxon>
        <taxon>Arthropoda</taxon>
        <taxon>Hexapoda</taxon>
        <taxon>Insecta</taxon>
        <taxon>Pterygota</taxon>
        <taxon>Neoptera</taxon>
        <taxon>Endopterygota</taxon>
        <taxon>Hymenoptera</taxon>
        <taxon>Apocrita</taxon>
        <taxon>Proctotrupomorpha</taxon>
        <taxon>Chalcidoidea</taxon>
        <taxon>Trichogrammatidae</taxon>
        <taxon>Trichogramma</taxon>
    </lineage>
</organism>
<proteinExistence type="predicted"/>
<evidence type="ECO:0000259" key="1">
    <source>
        <dbReference type="Pfam" id="PF18701"/>
    </source>
</evidence>